<gene>
    <name evidence="3" type="ORF">A7J15_10835</name>
</gene>
<feature type="compositionally biased region" description="Low complexity" evidence="1">
    <location>
        <begin position="28"/>
        <end position="49"/>
    </location>
</feature>
<keyword evidence="2" id="KW-0732">Signal</keyword>
<keyword evidence="4" id="KW-1185">Reference proteome</keyword>
<sequence length="231" mass="22856">MATISKRAVFALAALTIGSFSLAACSSSAPSGEGSDSGDSGSGSAPAEPESYTVLSTDELGAVLEGAGLTLLPQDQVEQAAGAATSGYDSVEPAECAPLFEQTSLLTDGASVAMGTQDESMVLAGAFSYPDSSTIDSMFEVYSPEAIAACPEYTATLDGQTATGTVETVDVTIPGADSVIAINESASVSGMDVSTSRVIASKDGVLVNATAMSGDADAATALVTELVAALP</sequence>
<dbReference type="PROSITE" id="PS51257">
    <property type="entry name" value="PROKAR_LIPOPROTEIN"/>
    <property type="match status" value="1"/>
</dbReference>
<dbReference type="RefSeq" id="WP_067027829.1">
    <property type="nucleotide sequence ID" value="NZ_CP038256.1"/>
</dbReference>
<evidence type="ECO:0000256" key="2">
    <source>
        <dbReference type="SAM" id="SignalP"/>
    </source>
</evidence>
<feature type="region of interest" description="Disordered" evidence="1">
    <location>
        <begin position="28"/>
        <end position="50"/>
    </location>
</feature>
<reference evidence="3 4" key="1">
    <citation type="submission" date="2016-05" db="EMBL/GenBank/DDBJ databases">
        <authorList>
            <person name="Lavstsen T."/>
            <person name="Jespersen J.S."/>
        </authorList>
    </citation>
    <scope>NUCLEOTIDE SEQUENCE [LARGE SCALE GENOMIC DNA]</scope>
    <source>
        <strain evidence="3 4">YLB-01</strain>
    </source>
</reference>
<proteinExistence type="predicted"/>
<feature type="signal peptide" evidence="2">
    <location>
        <begin position="1"/>
        <end position="23"/>
    </location>
</feature>
<organism evidence="3 4">
    <name type="scientific">Microbacterium sediminis</name>
    <dbReference type="NCBI Taxonomy" id="904291"/>
    <lineage>
        <taxon>Bacteria</taxon>
        <taxon>Bacillati</taxon>
        <taxon>Actinomycetota</taxon>
        <taxon>Actinomycetes</taxon>
        <taxon>Micrococcales</taxon>
        <taxon>Microbacteriaceae</taxon>
        <taxon>Microbacterium</taxon>
    </lineage>
</organism>
<protein>
    <submittedName>
        <fullName evidence="3">Uncharacterized protein</fullName>
    </submittedName>
</protein>
<evidence type="ECO:0000256" key="1">
    <source>
        <dbReference type="SAM" id="MobiDB-lite"/>
    </source>
</evidence>
<dbReference type="Proteomes" id="UP000093355">
    <property type="component" value="Unassembled WGS sequence"/>
</dbReference>
<dbReference type="EMBL" id="LXMD01000029">
    <property type="protein sequence ID" value="OCG72721.1"/>
    <property type="molecule type" value="Genomic_DNA"/>
</dbReference>
<dbReference type="AlphaFoldDB" id="A0A1B9N7Z1"/>
<evidence type="ECO:0000313" key="3">
    <source>
        <dbReference type="EMBL" id="OCG72721.1"/>
    </source>
</evidence>
<accession>A0A1B9N7Z1</accession>
<name>A0A1B9N7Z1_9MICO</name>
<comment type="caution">
    <text evidence="3">The sequence shown here is derived from an EMBL/GenBank/DDBJ whole genome shotgun (WGS) entry which is preliminary data.</text>
</comment>
<evidence type="ECO:0000313" key="4">
    <source>
        <dbReference type="Proteomes" id="UP000093355"/>
    </source>
</evidence>
<feature type="chain" id="PRO_5044241876" evidence="2">
    <location>
        <begin position="24"/>
        <end position="231"/>
    </location>
</feature>